<feature type="region of interest" description="Disordered" evidence="1">
    <location>
        <begin position="1"/>
        <end position="35"/>
    </location>
</feature>
<name>A0A645JEZ4_9ZZZZ</name>
<reference evidence="2" key="1">
    <citation type="submission" date="2019-08" db="EMBL/GenBank/DDBJ databases">
        <authorList>
            <person name="Kucharzyk K."/>
            <person name="Murdoch R.W."/>
            <person name="Higgins S."/>
            <person name="Loffler F."/>
        </authorList>
    </citation>
    <scope>NUCLEOTIDE SEQUENCE</scope>
</reference>
<protein>
    <submittedName>
        <fullName evidence="2">Uncharacterized protein</fullName>
    </submittedName>
</protein>
<feature type="region of interest" description="Disordered" evidence="1">
    <location>
        <begin position="78"/>
        <end position="100"/>
    </location>
</feature>
<evidence type="ECO:0000256" key="1">
    <source>
        <dbReference type="SAM" id="MobiDB-lite"/>
    </source>
</evidence>
<sequence>MKSPAFRINVRRRDGEPYHRHNGHRGGEPVDDADEPVERCDRRGFDEVECRRIDDLAPCHLHPVIHARRYDVRHDSGHYETEEDDRPHMGNAETFRLDLW</sequence>
<dbReference type="AlphaFoldDB" id="A0A645JEZ4"/>
<accession>A0A645JEZ4</accession>
<evidence type="ECO:0000313" key="2">
    <source>
        <dbReference type="EMBL" id="MPN61937.1"/>
    </source>
</evidence>
<comment type="caution">
    <text evidence="2">The sequence shown here is derived from an EMBL/GenBank/DDBJ whole genome shotgun (WGS) entry which is preliminary data.</text>
</comment>
<gene>
    <name evidence="2" type="ORF">SDC9_209683</name>
</gene>
<organism evidence="2">
    <name type="scientific">bioreactor metagenome</name>
    <dbReference type="NCBI Taxonomy" id="1076179"/>
    <lineage>
        <taxon>unclassified sequences</taxon>
        <taxon>metagenomes</taxon>
        <taxon>ecological metagenomes</taxon>
    </lineage>
</organism>
<feature type="compositionally biased region" description="Basic and acidic residues" evidence="1">
    <location>
        <begin position="78"/>
        <end position="88"/>
    </location>
</feature>
<dbReference type="EMBL" id="VSSQ01139251">
    <property type="protein sequence ID" value="MPN61937.1"/>
    <property type="molecule type" value="Genomic_DNA"/>
</dbReference>
<proteinExistence type="predicted"/>